<dbReference type="GO" id="GO:0003723">
    <property type="term" value="F:RNA binding"/>
    <property type="evidence" value="ECO:0007669"/>
    <property type="project" value="InterPro"/>
</dbReference>
<dbReference type="InterPro" id="IPR005561">
    <property type="entry name" value="ANTAR"/>
</dbReference>
<reference evidence="2 3" key="1">
    <citation type="submission" date="2018-08" db="EMBL/GenBank/DDBJ databases">
        <title>Actinomadura jelena sp. nov., a novel Actinomycete isolated from soil in Chad.</title>
        <authorList>
            <person name="Shi L."/>
        </authorList>
    </citation>
    <scope>NUCLEOTIDE SEQUENCE [LARGE SCALE GENOMIC DNA]</scope>
    <source>
        <strain evidence="2 3">NEAU-G17</strain>
    </source>
</reference>
<dbReference type="InterPro" id="IPR036388">
    <property type="entry name" value="WH-like_DNA-bd_sf"/>
</dbReference>
<evidence type="ECO:0000313" key="3">
    <source>
        <dbReference type="Proteomes" id="UP000261811"/>
    </source>
</evidence>
<dbReference type="AlphaFoldDB" id="A0A372J9G1"/>
<dbReference type="PROSITE" id="PS50921">
    <property type="entry name" value="ANTAR"/>
    <property type="match status" value="1"/>
</dbReference>
<gene>
    <name evidence="2" type="ORF">DZF91_37070</name>
</gene>
<proteinExistence type="predicted"/>
<protein>
    <recommendedName>
        <fullName evidence="1">ANTAR domain-containing protein</fullName>
    </recommendedName>
</protein>
<name>A0A372J9G1_9ACTN</name>
<dbReference type="EMBL" id="QURH01001041">
    <property type="protein sequence ID" value="RFU36655.1"/>
    <property type="molecule type" value="Genomic_DNA"/>
</dbReference>
<evidence type="ECO:0000313" key="2">
    <source>
        <dbReference type="EMBL" id="RFU36655.1"/>
    </source>
</evidence>
<dbReference type="Proteomes" id="UP000261811">
    <property type="component" value="Unassembled WGS sequence"/>
</dbReference>
<dbReference type="Gene3D" id="1.10.10.10">
    <property type="entry name" value="Winged helix-like DNA-binding domain superfamily/Winged helix DNA-binding domain"/>
    <property type="match status" value="1"/>
</dbReference>
<evidence type="ECO:0000259" key="1">
    <source>
        <dbReference type="PROSITE" id="PS50921"/>
    </source>
</evidence>
<feature type="non-terminal residue" evidence="2">
    <location>
        <position position="114"/>
    </location>
</feature>
<comment type="caution">
    <text evidence="2">The sequence shown here is derived from an EMBL/GenBank/DDBJ whole genome shotgun (WGS) entry which is preliminary data.</text>
</comment>
<keyword evidence="3" id="KW-1185">Reference proteome</keyword>
<organism evidence="2 3">
    <name type="scientific">Actinomadura logoneensis</name>
    <dbReference type="NCBI Taxonomy" id="2293572"/>
    <lineage>
        <taxon>Bacteria</taxon>
        <taxon>Bacillati</taxon>
        <taxon>Actinomycetota</taxon>
        <taxon>Actinomycetes</taxon>
        <taxon>Streptosporangiales</taxon>
        <taxon>Thermomonosporaceae</taxon>
        <taxon>Actinomadura</taxon>
    </lineage>
</organism>
<sequence length="114" mass="11739">MPMGAELAGVGDGARERAVLSEARVVLAERLGCPSGEALQHLIWLARDLDLELDEAAALVVDGDRAFTETAETPLGGVGRGAVVAEAPPEAEPVAEELLRRVAAADTAQDAVAL</sequence>
<feature type="domain" description="ANTAR" evidence="1">
    <location>
        <begin position="1"/>
        <end position="61"/>
    </location>
</feature>
<accession>A0A372J9G1</accession>
<dbReference type="SMART" id="SM01012">
    <property type="entry name" value="ANTAR"/>
    <property type="match status" value="1"/>
</dbReference>